<protein>
    <submittedName>
        <fullName evidence="1">Uncharacterized protein</fullName>
    </submittedName>
</protein>
<dbReference type="GO" id="GO:0003848">
    <property type="term" value="F:2-amino-4-hydroxy-6-hydroxymethyldihydropteridine diphosphokinase activity"/>
    <property type="evidence" value="ECO:0007669"/>
    <property type="project" value="InterPro"/>
</dbReference>
<dbReference type="EMBL" id="MIYU01000012">
    <property type="protein sequence ID" value="OIR16589.1"/>
    <property type="molecule type" value="Genomic_DNA"/>
</dbReference>
<sequence>MNLTWWWDLQDKINQDFNFNIEREIVAQRLLARFSKKDTSTNLNIAGKNVVVVGADITPDTILPKDFTIVADGAVKAFRERNHIPNIVVSDLDGYPSDINWATKNGASLVIHGHGDNLSRLIENVPKMNFTTLTSTYPSESLDCWGGFTDGDRSILMALSLDAASVSLLGFSFDSIGKYTGTSFPQIKKKKLQWAKYILSEISSRYDRFHY</sequence>
<reference evidence="1 2" key="1">
    <citation type="submission" date="2016-08" db="EMBL/GenBank/DDBJ databases">
        <title>New Insights into Marine Group III Euryarchaeota, from dark to light.</title>
        <authorList>
            <person name="Haro-Moreno J.M."/>
            <person name="Rodriguez-Valera F."/>
            <person name="Lopez-Garcia P."/>
            <person name="Moreira D."/>
            <person name="Martin-Cuadrado A.B."/>
        </authorList>
    </citation>
    <scope>NUCLEOTIDE SEQUENCE [LARGE SCALE GENOMIC DNA]</scope>
    <source>
        <strain evidence="1">CG-Bathy1</strain>
    </source>
</reference>
<accession>A0A1J5TJX0</accession>
<comment type="caution">
    <text evidence="1">The sequence shown here is derived from an EMBL/GenBank/DDBJ whole genome shotgun (WGS) entry which is preliminary data.</text>
</comment>
<evidence type="ECO:0000313" key="2">
    <source>
        <dbReference type="Proteomes" id="UP000183815"/>
    </source>
</evidence>
<gene>
    <name evidence="1" type="ORF">BEU04_01220</name>
</gene>
<dbReference type="PANTHER" id="PTHR39648">
    <property type="entry name" value="6-HYDROXYMETHYL-7,8-DIHYDROPTERIN PYROPHOSPHOKINASE"/>
    <property type="match status" value="1"/>
</dbReference>
<dbReference type="GO" id="GO:0005524">
    <property type="term" value="F:ATP binding"/>
    <property type="evidence" value="ECO:0007669"/>
    <property type="project" value="InterPro"/>
</dbReference>
<dbReference type="Proteomes" id="UP000183815">
    <property type="component" value="Unassembled WGS sequence"/>
</dbReference>
<evidence type="ECO:0000313" key="1">
    <source>
        <dbReference type="EMBL" id="OIR16589.1"/>
    </source>
</evidence>
<proteinExistence type="predicted"/>
<dbReference type="PANTHER" id="PTHR39648:SF1">
    <property type="entry name" value="6-HYDROXYMETHYL-7,8-DIHYDROPTERIN PYROPHOSPHOKINASE"/>
    <property type="match status" value="1"/>
</dbReference>
<organism evidence="1 2">
    <name type="scientific">Marine Group III euryarchaeote CG-Bathy1</name>
    <dbReference type="NCBI Taxonomy" id="1889001"/>
    <lineage>
        <taxon>Archaea</taxon>
        <taxon>Methanobacteriati</taxon>
        <taxon>Thermoplasmatota</taxon>
        <taxon>Thermoplasmata</taxon>
        <taxon>Candidatus Thermoprofundales</taxon>
    </lineage>
</organism>
<name>A0A1J5TJX0_9ARCH</name>
<dbReference type="InterPro" id="IPR027510">
    <property type="entry name" value="HMPDK_MptE"/>
</dbReference>
<dbReference type="AlphaFoldDB" id="A0A1J5TJX0"/>